<organism evidence="1 2">
    <name type="scientific">Citrobacter koseri (strain ATCC BAA-895 / CDC 4225-83 / SGSC4696)</name>
    <dbReference type="NCBI Taxonomy" id="290338"/>
    <lineage>
        <taxon>Bacteria</taxon>
        <taxon>Pseudomonadati</taxon>
        <taxon>Pseudomonadota</taxon>
        <taxon>Gammaproteobacteria</taxon>
        <taxon>Enterobacterales</taxon>
        <taxon>Enterobacteriaceae</taxon>
        <taxon>Citrobacter</taxon>
    </lineage>
</organism>
<proteinExistence type="predicted"/>
<dbReference type="Proteomes" id="UP000008148">
    <property type="component" value="Chromosome"/>
</dbReference>
<dbReference type="KEGG" id="cko:CKO_02004"/>
<dbReference type="HOGENOM" id="CLU_3395808_0_0_6"/>
<reference evidence="1 2" key="1">
    <citation type="submission" date="2007-08" db="EMBL/GenBank/DDBJ databases">
        <authorList>
            <consortium name="The Citrobacter koseri Genome Sequencing Project"/>
            <person name="McClelland M."/>
            <person name="Sanderson E.K."/>
            <person name="Porwollik S."/>
            <person name="Spieth J."/>
            <person name="Clifton W.S."/>
            <person name="Latreille P."/>
            <person name="Courtney L."/>
            <person name="Wang C."/>
            <person name="Pepin K."/>
            <person name="Bhonagiri V."/>
            <person name="Nash W."/>
            <person name="Johnson M."/>
            <person name="Thiruvilangam P."/>
            <person name="Wilson R."/>
        </authorList>
    </citation>
    <scope>NUCLEOTIDE SEQUENCE [LARGE SCALE GENOMIC DNA]</scope>
    <source>
        <strain evidence="2">ATCC BAA-895 / CDC 4225-83 / SGSC4696</strain>
    </source>
</reference>
<gene>
    <name evidence="1" type="ordered locus">CKO_02004</name>
</gene>
<sequence>MCTIKQHVIHIFLACCAVILSNGLKSDQLRK</sequence>
<name>A8AI17_CITK8</name>
<dbReference type="EMBL" id="CP000822">
    <property type="protein sequence ID" value="ABV13130.1"/>
    <property type="molecule type" value="Genomic_DNA"/>
</dbReference>
<evidence type="ECO:0000313" key="2">
    <source>
        <dbReference type="Proteomes" id="UP000008148"/>
    </source>
</evidence>
<accession>A8AI17</accession>
<protein>
    <submittedName>
        <fullName evidence="1">Uncharacterized protein</fullName>
    </submittedName>
</protein>
<dbReference type="AlphaFoldDB" id="A8AI17"/>
<keyword evidence="2" id="KW-1185">Reference proteome</keyword>
<evidence type="ECO:0000313" key="1">
    <source>
        <dbReference type="EMBL" id="ABV13130.1"/>
    </source>
</evidence>